<name>A0A0B2V836_TOXCA</name>
<feature type="domain" description="Abnormal cell migration protein 18-like fibronectin type I" evidence="2">
    <location>
        <begin position="18"/>
        <end position="82"/>
    </location>
</feature>
<accession>A0A0B2V836</accession>
<keyword evidence="4" id="KW-1185">Reference proteome</keyword>
<dbReference type="AlphaFoldDB" id="A0A0B2V836"/>
<dbReference type="OrthoDB" id="5817707at2759"/>
<comment type="caution">
    <text evidence="3">The sequence shown here is derived from an EMBL/GenBank/DDBJ whole genome shotgun (WGS) entry which is preliminary data.</text>
</comment>
<proteinExistence type="predicted"/>
<dbReference type="Proteomes" id="UP000031036">
    <property type="component" value="Unassembled WGS sequence"/>
</dbReference>
<gene>
    <name evidence="3" type="ORF">Tcan_04373</name>
</gene>
<feature type="signal peptide" evidence="1">
    <location>
        <begin position="1"/>
        <end position="17"/>
    </location>
</feature>
<feature type="chain" id="PRO_5002076957" description="Abnormal cell migration protein 18-like fibronectin type I domain-containing protein" evidence="1">
    <location>
        <begin position="18"/>
        <end position="220"/>
    </location>
</feature>
<evidence type="ECO:0000259" key="2">
    <source>
        <dbReference type="Pfam" id="PF23003"/>
    </source>
</evidence>
<sequence>MTGALLLCYLVIVGAAAECVDRGDRFPENAIWIRNEYFNVTCKDSQIKVLNCISDFGTKIPLQTESFWENSIEYSCVDDGNESSGEEPNACDGQRDEYSSNHFVVSCATKKIVACVDKNNDLVKEGLFVLENGQLKLCYIYKSGKRARIENKGCFNGTDYDDVTDESLHVKKYAIWRQGVFDLRCGDQGIHVYRCYKDKGQSVHAGSAWIDANGDMQVCT</sequence>
<dbReference type="OMA" id="WENDIEY"/>
<keyword evidence="1" id="KW-0732">Signal</keyword>
<organism evidence="3 4">
    <name type="scientific">Toxocara canis</name>
    <name type="common">Canine roundworm</name>
    <dbReference type="NCBI Taxonomy" id="6265"/>
    <lineage>
        <taxon>Eukaryota</taxon>
        <taxon>Metazoa</taxon>
        <taxon>Ecdysozoa</taxon>
        <taxon>Nematoda</taxon>
        <taxon>Chromadorea</taxon>
        <taxon>Rhabditida</taxon>
        <taxon>Spirurina</taxon>
        <taxon>Ascaridomorpha</taxon>
        <taxon>Ascaridoidea</taxon>
        <taxon>Toxocaridae</taxon>
        <taxon>Toxocara</taxon>
    </lineage>
</organism>
<evidence type="ECO:0000313" key="3">
    <source>
        <dbReference type="EMBL" id="KHN77698.1"/>
    </source>
</evidence>
<reference evidence="3 4" key="1">
    <citation type="submission" date="2014-11" db="EMBL/GenBank/DDBJ databases">
        <title>Genetic blueprint of the zoonotic pathogen Toxocara canis.</title>
        <authorList>
            <person name="Zhu X.-Q."/>
            <person name="Korhonen P.K."/>
            <person name="Cai H."/>
            <person name="Young N.D."/>
            <person name="Nejsum P."/>
            <person name="von Samson-Himmelstjerna G."/>
            <person name="Boag P.R."/>
            <person name="Tan P."/>
            <person name="Li Q."/>
            <person name="Min J."/>
            <person name="Yang Y."/>
            <person name="Wang X."/>
            <person name="Fang X."/>
            <person name="Hall R.S."/>
            <person name="Hofmann A."/>
            <person name="Sternberg P.W."/>
            <person name="Jex A.R."/>
            <person name="Gasser R.B."/>
        </authorList>
    </citation>
    <scope>NUCLEOTIDE SEQUENCE [LARGE SCALE GENOMIC DNA]</scope>
    <source>
        <strain evidence="3">PN_DK_2014</strain>
    </source>
</reference>
<dbReference type="Pfam" id="PF23003">
    <property type="entry name" value="Fn1_2"/>
    <property type="match status" value="1"/>
</dbReference>
<evidence type="ECO:0000256" key="1">
    <source>
        <dbReference type="SAM" id="SignalP"/>
    </source>
</evidence>
<protein>
    <recommendedName>
        <fullName evidence="2">Abnormal cell migration protein 18-like fibronectin type I domain-containing protein</fullName>
    </recommendedName>
</protein>
<dbReference type="EMBL" id="JPKZ01002255">
    <property type="protein sequence ID" value="KHN77698.1"/>
    <property type="molecule type" value="Genomic_DNA"/>
</dbReference>
<dbReference type="InterPro" id="IPR055119">
    <property type="entry name" value="Mig18_Fn1"/>
</dbReference>
<dbReference type="STRING" id="6265.A0A0B2V836"/>
<evidence type="ECO:0000313" key="4">
    <source>
        <dbReference type="Proteomes" id="UP000031036"/>
    </source>
</evidence>